<accession>A0ABX6YKM4</accession>
<feature type="domain" description="AbiEi antitoxin N-terminal" evidence="1">
    <location>
        <begin position="10"/>
        <end position="44"/>
    </location>
</feature>
<dbReference type="Proteomes" id="UP000662814">
    <property type="component" value="Chromosome"/>
</dbReference>
<evidence type="ECO:0000313" key="2">
    <source>
        <dbReference type="EMBL" id="QPZ39359.1"/>
    </source>
</evidence>
<dbReference type="RefSeq" id="WP_166988679.1">
    <property type="nucleotide sequence ID" value="NZ_CP061169.1"/>
</dbReference>
<organism evidence="2 3">
    <name type="scientific">Paramicrobacterium chengjingii</name>
    <dbReference type="NCBI Taxonomy" id="2769067"/>
    <lineage>
        <taxon>Bacteria</taxon>
        <taxon>Bacillati</taxon>
        <taxon>Actinomycetota</taxon>
        <taxon>Actinomycetes</taxon>
        <taxon>Micrococcales</taxon>
        <taxon>Microbacteriaceae</taxon>
        <taxon>Paramicrobacterium</taxon>
    </lineage>
</organism>
<name>A0ABX6YKM4_9MICO</name>
<evidence type="ECO:0000259" key="1">
    <source>
        <dbReference type="Pfam" id="PF13338"/>
    </source>
</evidence>
<evidence type="ECO:0000313" key="3">
    <source>
        <dbReference type="Proteomes" id="UP000662814"/>
    </source>
</evidence>
<gene>
    <name evidence="2" type="ORF">HCR76_04665</name>
</gene>
<dbReference type="InterPro" id="IPR025159">
    <property type="entry name" value="AbiEi_N"/>
</dbReference>
<proteinExistence type="predicted"/>
<keyword evidence="3" id="KW-1185">Reference proteome</keyword>
<protein>
    <submittedName>
        <fullName evidence="2">Type IV toxin-antitoxin system AbiEi family antitoxin domain-containing protein</fullName>
    </submittedName>
</protein>
<reference evidence="2 3" key="1">
    <citation type="submission" date="2020-12" db="EMBL/GenBank/DDBJ databases">
        <title>Microbacterium sp. HY060.</title>
        <authorList>
            <person name="Zhou J."/>
        </authorList>
    </citation>
    <scope>NUCLEOTIDE SEQUENCE [LARGE SCALE GENOMIC DNA]</scope>
    <source>
        <strain evidence="2 3">HY60</strain>
    </source>
</reference>
<dbReference type="EMBL" id="CP061169">
    <property type="protein sequence ID" value="QPZ39359.1"/>
    <property type="molecule type" value="Genomic_DNA"/>
</dbReference>
<sequence length="319" mass="36145">MNRAEANEILIRHADFTASGRSHNHLVRAVRDGELVRIAPGVYIPAETWTTSYPDARHKLRVFAQLPRLGDVVYSHHSAASVHESKLLGSWPDRVCVTVPPTGSKKGGRSSGAVTRKMAELSVDDVVTIDGVTVTSLARTATDLALILPFTECVAMFDALRNRRHPRLTLGELTASLESQSKRPGYWRALQALAFSTDLSDSVQESRSRVLIHELGFPPPELQYTLTCDGRTYRADFWWKRYRHWAEFDGKGKYLSPEYQNGRSANEIVMTEKRREDAIRRRVDAFSRWEKRDLDDPRRLHRILSSNGLPGEGRRMLPA</sequence>
<dbReference type="Pfam" id="PF13338">
    <property type="entry name" value="AbiEi_4"/>
    <property type="match status" value="1"/>
</dbReference>